<organism evidence="10 11">
    <name type="scientific">Cylindrodendrum hubeiense</name>
    <dbReference type="NCBI Taxonomy" id="595255"/>
    <lineage>
        <taxon>Eukaryota</taxon>
        <taxon>Fungi</taxon>
        <taxon>Dikarya</taxon>
        <taxon>Ascomycota</taxon>
        <taxon>Pezizomycotina</taxon>
        <taxon>Sordariomycetes</taxon>
        <taxon>Hypocreomycetidae</taxon>
        <taxon>Hypocreales</taxon>
        <taxon>Nectriaceae</taxon>
        <taxon>Cylindrodendrum</taxon>
    </lineage>
</organism>
<evidence type="ECO:0000256" key="2">
    <source>
        <dbReference type="ARBA" id="ARBA00004613"/>
    </source>
</evidence>
<keyword evidence="5" id="KW-0146">Chitin degradation</keyword>
<dbReference type="SUPFAM" id="SSF51445">
    <property type="entry name" value="(Trans)glycosidases"/>
    <property type="match status" value="1"/>
</dbReference>
<gene>
    <name evidence="10" type="ORF">G7Z17_g4369</name>
</gene>
<feature type="domain" description="GH18" evidence="9">
    <location>
        <begin position="11"/>
        <end position="300"/>
    </location>
</feature>
<dbReference type="Gene3D" id="3.20.20.80">
    <property type="entry name" value="Glycosidases"/>
    <property type="match status" value="1"/>
</dbReference>
<evidence type="ECO:0000313" key="11">
    <source>
        <dbReference type="Proteomes" id="UP000722485"/>
    </source>
</evidence>
<dbReference type="InterPro" id="IPR001579">
    <property type="entry name" value="Glyco_hydro_18_chit_AS"/>
</dbReference>
<dbReference type="GO" id="GO:0008843">
    <property type="term" value="F:endochitinase activity"/>
    <property type="evidence" value="ECO:0007669"/>
    <property type="project" value="UniProtKB-EC"/>
</dbReference>
<keyword evidence="11" id="KW-1185">Reference proteome</keyword>
<evidence type="ECO:0000256" key="4">
    <source>
        <dbReference type="ARBA" id="ARBA00022801"/>
    </source>
</evidence>
<reference evidence="10" key="1">
    <citation type="submission" date="2020-03" db="EMBL/GenBank/DDBJ databases">
        <title>Draft Genome Sequence of Cylindrodendrum hubeiense.</title>
        <authorList>
            <person name="Buettner E."/>
            <person name="Kellner H."/>
        </authorList>
    </citation>
    <scope>NUCLEOTIDE SEQUENCE</scope>
    <source>
        <strain evidence="10">IHI 201604</strain>
    </source>
</reference>
<evidence type="ECO:0000256" key="6">
    <source>
        <dbReference type="ARBA" id="ARBA00023277"/>
    </source>
</evidence>
<dbReference type="InterPro" id="IPR017853">
    <property type="entry name" value="GH"/>
</dbReference>
<dbReference type="GO" id="GO:0000272">
    <property type="term" value="P:polysaccharide catabolic process"/>
    <property type="evidence" value="ECO:0007669"/>
    <property type="project" value="UniProtKB-KW"/>
</dbReference>
<evidence type="ECO:0000256" key="8">
    <source>
        <dbReference type="ARBA" id="ARBA00023326"/>
    </source>
</evidence>
<comment type="caution">
    <text evidence="10">The sequence shown here is derived from an EMBL/GenBank/DDBJ whole genome shotgun (WGS) entry which is preliminary data.</text>
</comment>
<dbReference type="Proteomes" id="UP000722485">
    <property type="component" value="Unassembled WGS sequence"/>
</dbReference>
<dbReference type="PROSITE" id="PS01095">
    <property type="entry name" value="GH18_1"/>
    <property type="match status" value="1"/>
</dbReference>
<evidence type="ECO:0000313" key="10">
    <source>
        <dbReference type="EMBL" id="KAF7552377.1"/>
    </source>
</evidence>
<evidence type="ECO:0000256" key="1">
    <source>
        <dbReference type="ARBA" id="ARBA00000822"/>
    </source>
</evidence>
<protein>
    <recommendedName>
        <fullName evidence="9">GH18 domain-containing protein</fullName>
    </recommendedName>
</protein>
<dbReference type="GO" id="GO:0006032">
    <property type="term" value="P:chitin catabolic process"/>
    <property type="evidence" value="ECO:0007669"/>
    <property type="project" value="UniProtKB-KW"/>
</dbReference>
<name>A0A9P5LH85_9HYPO</name>
<evidence type="ECO:0000256" key="7">
    <source>
        <dbReference type="ARBA" id="ARBA00023295"/>
    </source>
</evidence>
<evidence type="ECO:0000256" key="3">
    <source>
        <dbReference type="ARBA" id="ARBA00022525"/>
    </source>
</evidence>
<dbReference type="EMBL" id="JAANBB010000061">
    <property type="protein sequence ID" value="KAF7552377.1"/>
    <property type="molecule type" value="Genomic_DNA"/>
</dbReference>
<keyword evidence="7" id="KW-0326">Glycosidase</keyword>
<comment type="catalytic activity">
    <reaction evidence="1">
        <text>Random endo-hydrolysis of N-acetyl-beta-D-glucosaminide (1-&gt;4)-beta-linkages in chitin and chitodextrins.</text>
        <dbReference type="EC" id="3.2.1.14"/>
    </reaction>
</comment>
<dbReference type="OrthoDB" id="3012298at2759"/>
<dbReference type="GO" id="GO:0005576">
    <property type="term" value="C:extracellular region"/>
    <property type="evidence" value="ECO:0007669"/>
    <property type="project" value="UniProtKB-SubCell"/>
</dbReference>
<comment type="subcellular location">
    <subcellularLocation>
        <location evidence="2">Secreted</location>
    </subcellularLocation>
</comment>
<evidence type="ECO:0000256" key="5">
    <source>
        <dbReference type="ARBA" id="ARBA00023024"/>
    </source>
</evidence>
<evidence type="ECO:0000259" key="9">
    <source>
        <dbReference type="PROSITE" id="PS51910"/>
    </source>
</evidence>
<dbReference type="InterPro" id="IPR001223">
    <property type="entry name" value="Glyco_hydro18_cat"/>
</dbReference>
<proteinExistence type="predicted"/>
<keyword evidence="4" id="KW-0378">Hydrolase</keyword>
<keyword evidence="6" id="KW-0119">Carbohydrate metabolism</keyword>
<keyword evidence="8" id="KW-0624">Polysaccharide degradation</keyword>
<dbReference type="AlphaFoldDB" id="A0A9P5LH85"/>
<keyword evidence="3" id="KW-0964">Secreted</keyword>
<sequence length="339" mass="37456">MAVGPWSTKFVGAHVYLDEPGIQDGSWDNIPSSWTEIRFDAVDVLFISPFFVNDETHSIMLSTGPDDGGSLLERFHWVIRAARSTNPNIKIIMEQFMGNCPGGSDWGILQDRDGNIDPHAVQQYADSVASFIDSYYNRKLPALDGVGQVSARLDGLDVDVEKGNDAPGLPKILTAVRKSLDALSQKLSARFTLSICPAWTSNLDASVAQSCDYVNMQNYDGGQGTSPDDYLRAVPGLQEQQLVWGFTSEMPWVNAMNPFEEVEAKVEEVVSGRVVGAWAWRLNSDNYPYENVFQVWLYNTIHGVSLPNAKPERVVAKYWPFGGREGGETGPVISTQNLN</sequence>
<dbReference type="PROSITE" id="PS51910">
    <property type="entry name" value="GH18_2"/>
    <property type="match status" value="1"/>
</dbReference>
<accession>A0A9P5LH85</accession>